<protein>
    <submittedName>
        <fullName evidence="2">Uncharacterized protein</fullName>
    </submittedName>
</protein>
<sequence length="173" mass="18226">MTQKHATRADIEAILKARRDAAVEVQAIPALPPQKASVKAQSEPAAPPLTQPAAVPSVTVAPTPTVSDADLETFLGKHLPALIAAGQELARPPFTWNEVITLGQGVSAAVAEGLPQVGGLEARVLVVVITRHVWRTYATPLLPAAVKPFTSLLETLIVTSIEAAYKLAVKPRK</sequence>
<organism evidence="2 3">
    <name type="scientific">Deinococcus multiflagellatus</name>
    <dbReference type="NCBI Taxonomy" id="1656887"/>
    <lineage>
        <taxon>Bacteria</taxon>
        <taxon>Thermotogati</taxon>
        <taxon>Deinococcota</taxon>
        <taxon>Deinococci</taxon>
        <taxon>Deinococcales</taxon>
        <taxon>Deinococcaceae</taxon>
        <taxon>Deinococcus</taxon>
    </lineage>
</organism>
<gene>
    <name evidence="2" type="ORF">ACFP90_06940</name>
</gene>
<keyword evidence="3" id="KW-1185">Reference proteome</keyword>
<evidence type="ECO:0000313" key="2">
    <source>
        <dbReference type="EMBL" id="MFC6660121.1"/>
    </source>
</evidence>
<name>A0ABW1ZGY2_9DEIO</name>
<dbReference type="EMBL" id="JBHSWB010000001">
    <property type="protein sequence ID" value="MFC6660121.1"/>
    <property type="molecule type" value="Genomic_DNA"/>
</dbReference>
<feature type="region of interest" description="Disordered" evidence="1">
    <location>
        <begin position="33"/>
        <end position="55"/>
    </location>
</feature>
<reference evidence="3" key="1">
    <citation type="journal article" date="2019" name="Int. J. Syst. Evol. Microbiol.">
        <title>The Global Catalogue of Microorganisms (GCM) 10K type strain sequencing project: providing services to taxonomists for standard genome sequencing and annotation.</title>
        <authorList>
            <consortium name="The Broad Institute Genomics Platform"/>
            <consortium name="The Broad Institute Genome Sequencing Center for Infectious Disease"/>
            <person name="Wu L."/>
            <person name="Ma J."/>
        </authorList>
    </citation>
    <scope>NUCLEOTIDE SEQUENCE [LARGE SCALE GENOMIC DNA]</scope>
    <source>
        <strain evidence="3">CCUG 63830</strain>
    </source>
</reference>
<dbReference type="Proteomes" id="UP001596317">
    <property type="component" value="Unassembled WGS sequence"/>
</dbReference>
<proteinExistence type="predicted"/>
<accession>A0ABW1ZGY2</accession>
<dbReference type="RefSeq" id="WP_224607894.1">
    <property type="nucleotide sequence ID" value="NZ_JAIQXV010000007.1"/>
</dbReference>
<evidence type="ECO:0000313" key="3">
    <source>
        <dbReference type="Proteomes" id="UP001596317"/>
    </source>
</evidence>
<comment type="caution">
    <text evidence="2">The sequence shown here is derived from an EMBL/GenBank/DDBJ whole genome shotgun (WGS) entry which is preliminary data.</text>
</comment>
<evidence type="ECO:0000256" key="1">
    <source>
        <dbReference type="SAM" id="MobiDB-lite"/>
    </source>
</evidence>